<evidence type="ECO:0000313" key="3">
    <source>
        <dbReference type="Proteomes" id="UP000289184"/>
    </source>
</evidence>
<accession>A0A446C1R7</accession>
<dbReference type="EMBL" id="UFQB01000001">
    <property type="protein sequence ID" value="SSW61653.1"/>
    <property type="molecule type" value="Genomic_DNA"/>
</dbReference>
<name>A0A446C1R7_9BURK</name>
<evidence type="ECO:0000313" key="2">
    <source>
        <dbReference type="EMBL" id="SSW61653.1"/>
    </source>
</evidence>
<feature type="signal peptide" evidence="1">
    <location>
        <begin position="1"/>
        <end position="25"/>
    </location>
</feature>
<evidence type="ECO:0008006" key="4">
    <source>
        <dbReference type="Google" id="ProtNLM"/>
    </source>
</evidence>
<evidence type="ECO:0000256" key="1">
    <source>
        <dbReference type="SAM" id="SignalP"/>
    </source>
</evidence>
<dbReference type="PROSITE" id="PS51257">
    <property type="entry name" value="PROKAR_LIPOPROTEIN"/>
    <property type="match status" value="1"/>
</dbReference>
<feature type="chain" id="PRO_5019535255" description="Lipoprotein" evidence="1">
    <location>
        <begin position="26"/>
        <end position="175"/>
    </location>
</feature>
<dbReference type="OrthoDB" id="7161229at2"/>
<dbReference type="Proteomes" id="UP000289184">
    <property type="component" value="Unassembled WGS sequence"/>
</dbReference>
<gene>
    <name evidence="2" type="ORF">AGI3411_00006</name>
</gene>
<keyword evidence="3" id="KW-1185">Reference proteome</keyword>
<protein>
    <recommendedName>
        <fullName evidence="4">Lipoprotein</fullName>
    </recommendedName>
</protein>
<dbReference type="AlphaFoldDB" id="A0A446C1R7"/>
<sequence length="175" mass="19098">MTAARTLLNLLSGAGLVAASCHAIAGSLPAGLCELRPDKPGYQQRIYDTFKPQPNRGVTVVLMAIDCESLSAAENGRPDRPKMLFTDYRATSAGGVPAERPAALDFFEARYKNRPDYLGRDGYAVYIRQESERLSGASAYSSVDGTGRIYTLLEFNVPDAAQRAQRIVSEYARSR</sequence>
<organism evidence="2 3">
    <name type="scientific">Achromobacter agilis</name>
    <dbReference type="NCBI Taxonomy" id="1353888"/>
    <lineage>
        <taxon>Bacteria</taxon>
        <taxon>Pseudomonadati</taxon>
        <taxon>Pseudomonadota</taxon>
        <taxon>Betaproteobacteria</taxon>
        <taxon>Burkholderiales</taxon>
        <taxon>Alcaligenaceae</taxon>
        <taxon>Achromobacter</taxon>
    </lineage>
</organism>
<proteinExistence type="predicted"/>
<dbReference type="RefSeq" id="WP_129525412.1">
    <property type="nucleotide sequence ID" value="NZ_UFQB01000001.1"/>
</dbReference>
<reference evidence="2 3" key="1">
    <citation type="submission" date="2018-07" db="EMBL/GenBank/DDBJ databases">
        <authorList>
            <person name="Peeters C."/>
        </authorList>
    </citation>
    <scope>NUCLEOTIDE SEQUENCE [LARGE SCALE GENOMIC DNA]</scope>
    <source>
        <strain evidence="2 3">LMG 3411</strain>
    </source>
</reference>
<keyword evidence="1" id="KW-0732">Signal</keyword>